<keyword evidence="3" id="KW-1185">Reference proteome</keyword>
<dbReference type="RefSeq" id="WP_302723169.1">
    <property type="nucleotide sequence ID" value="NZ_JAULRU010000583.1"/>
</dbReference>
<organism evidence="2 3">
    <name type="scientific">Gilvimarinus gilvus</name>
    <dbReference type="NCBI Taxonomy" id="3058038"/>
    <lineage>
        <taxon>Bacteria</taxon>
        <taxon>Pseudomonadati</taxon>
        <taxon>Pseudomonadota</taxon>
        <taxon>Gammaproteobacteria</taxon>
        <taxon>Cellvibrionales</taxon>
        <taxon>Cellvibrionaceae</taxon>
        <taxon>Gilvimarinus</taxon>
    </lineage>
</organism>
<dbReference type="EMBL" id="JAXAFO010000002">
    <property type="protein sequence ID" value="MDX6848128.1"/>
    <property type="molecule type" value="Genomic_DNA"/>
</dbReference>
<evidence type="ECO:0000313" key="3">
    <source>
        <dbReference type="Proteomes" id="UP001273505"/>
    </source>
</evidence>
<name>A0ABU4RTC1_9GAMM</name>
<evidence type="ECO:0000313" key="2">
    <source>
        <dbReference type="EMBL" id="MDX6848128.1"/>
    </source>
</evidence>
<dbReference type="Proteomes" id="UP001273505">
    <property type="component" value="Unassembled WGS sequence"/>
</dbReference>
<protein>
    <submittedName>
        <fullName evidence="2">Zf-HC2 domain-containing protein</fullName>
    </submittedName>
</protein>
<sequence>MLKCKDVSQRASEYLDGADRPLKWQMRLHLAMCSNCRRFVRHLALTRDLASKVGDVESCSQSQSRKIVQKLRNKS</sequence>
<comment type="caution">
    <text evidence="2">The sequence shown here is derived from an EMBL/GenBank/DDBJ whole genome shotgun (WGS) entry which is preliminary data.</text>
</comment>
<dbReference type="Pfam" id="PF13490">
    <property type="entry name" value="zf-HC2"/>
    <property type="match status" value="1"/>
</dbReference>
<proteinExistence type="predicted"/>
<feature type="domain" description="Putative zinc-finger" evidence="1">
    <location>
        <begin position="4"/>
        <end position="37"/>
    </location>
</feature>
<evidence type="ECO:0000259" key="1">
    <source>
        <dbReference type="Pfam" id="PF13490"/>
    </source>
</evidence>
<dbReference type="InterPro" id="IPR027383">
    <property type="entry name" value="Znf_put"/>
</dbReference>
<reference evidence="2 3" key="1">
    <citation type="submission" date="2023-11" db="EMBL/GenBank/DDBJ databases">
        <title>Gilvimarinus fulvus sp. nov., isolated from the surface of Kelp.</title>
        <authorList>
            <person name="Sun Y.Y."/>
            <person name="Gong Y."/>
            <person name="Du Z.J."/>
        </authorList>
    </citation>
    <scope>NUCLEOTIDE SEQUENCE [LARGE SCALE GENOMIC DNA]</scope>
    <source>
        <strain evidence="2 3">SDUM040013</strain>
    </source>
</reference>
<gene>
    <name evidence="2" type="ORF">SCD92_02075</name>
</gene>
<accession>A0ABU4RTC1</accession>